<sequence length="249" mass="25687">MIGKLLMRGLIIGLLAGILAFPVARIFGGPPVESAIAIEEQNSVAAGGGHGEAPLVSRDVQRTLGLGSGLLGYGAGIGGILALVLAFANGRLGAISPRAAAATVAGLGFVSVVLVPGLIYPANPPAVGDPETISYRSQLFGLTLLLSIAAMVVAVWLARRFAGSFGSWNAAIIAALGYLAFVGIVRLALPYINEVPDTFPATVLWQFRIASLLIQGALWTVIAIGLGVFTEREFLRPGPGPQRANLALR</sequence>
<evidence type="ECO:0008006" key="4">
    <source>
        <dbReference type="Google" id="ProtNLM"/>
    </source>
</evidence>
<dbReference type="EMBL" id="CAUM01000018">
    <property type="protein sequence ID" value="CCV03863.1"/>
    <property type="molecule type" value="Genomic_DNA"/>
</dbReference>
<reference evidence="2 3" key="1">
    <citation type="submission" date="2013-02" db="EMBL/GenBank/DDBJ databases">
        <authorList>
            <person name="Genoscope - CEA"/>
        </authorList>
    </citation>
    <scope>NUCLEOTIDE SEQUENCE [LARGE SCALE GENOMIC DNA]</scope>
    <source>
        <strain evidence="2 3">STM 2683</strain>
    </source>
</reference>
<proteinExistence type="predicted"/>
<keyword evidence="1" id="KW-0812">Transmembrane</keyword>
<dbReference type="OrthoDB" id="6851830at2"/>
<dbReference type="STRING" id="1297569.MESS2_1140038"/>
<dbReference type="AlphaFoldDB" id="M5EIG1"/>
<accession>M5EIG1</accession>
<evidence type="ECO:0000313" key="2">
    <source>
        <dbReference type="EMBL" id="CCV03863.1"/>
    </source>
</evidence>
<keyword evidence="1" id="KW-0472">Membrane</keyword>
<keyword evidence="3" id="KW-1185">Reference proteome</keyword>
<feature type="transmembrane region" description="Helical" evidence="1">
    <location>
        <begin position="100"/>
        <end position="119"/>
    </location>
</feature>
<dbReference type="InterPro" id="IPR012666">
    <property type="entry name" value="CbtA_put"/>
</dbReference>
<dbReference type="eggNOG" id="COG5446">
    <property type="taxonomic scope" value="Bacteria"/>
</dbReference>
<dbReference type="Proteomes" id="UP000012062">
    <property type="component" value="Unassembled WGS sequence"/>
</dbReference>
<feature type="transmembrane region" description="Helical" evidence="1">
    <location>
        <begin position="209"/>
        <end position="229"/>
    </location>
</feature>
<name>M5EIG1_9HYPH</name>
<protein>
    <recommendedName>
        <fullName evidence="4">Cobalt transporter, subunit CbtA</fullName>
    </recommendedName>
</protein>
<feature type="transmembrane region" description="Helical" evidence="1">
    <location>
        <begin position="170"/>
        <end position="189"/>
    </location>
</feature>
<evidence type="ECO:0000313" key="3">
    <source>
        <dbReference type="Proteomes" id="UP000012062"/>
    </source>
</evidence>
<gene>
    <name evidence="2" type="ORF">MESS2_1140038</name>
</gene>
<evidence type="ECO:0000256" key="1">
    <source>
        <dbReference type="SAM" id="Phobius"/>
    </source>
</evidence>
<feature type="transmembrane region" description="Helical" evidence="1">
    <location>
        <begin position="70"/>
        <end position="88"/>
    </location>
</feature>
<comment type="caution">
    <text evidence="2">The sequence shown here is derived from an EMBL/GenBank/DDBJ whole genome shotgun (WGS) entry which is preliminary data.</text>
</comment>
<keyword evidence="1" id="KW-1133">Transmembrane helix</keyword>
<dbReference type="Pfam" id="PF09490">
    <property type="entry name" value="CbtA"/>
    <property type="match status" value="1"/>
</dbReference>
<feature type="transmembrane region" description="Helical" evidence="1">
    <location>
        <begin position="139"/>
        <end position="158"/>
    </location>
</feature>
<organism evidence="2 3">
    <name type="scientific">Mesorhizobium metallidurans STM 2683</name>
    <dbReference type="NCBI Taxonomy" id="1297569"/>
    <lineage>
        <taxon>Bacteria</taxon>
        <taxon>Pseudomonadati</taxon>
        <taxon>Pseudomonadota</taxon>
        <taxon>Alphaproteobacteria</taxon>
        <taxon>Hyphomicrobiales</taxon>
        <taxon>Phyllobacteriaceae</taxon>
        <taxon>Mesorhizobium</taxon>
    </lineage>
</organism>